<accession>A0A8C8JYN6</accession>
<gene>
    <name evidence="19" type="primary">SLC25A12</name>
</gene>
<keyword evidence="12 17" id="KW-0472">Membrane</keyword>
<dbReference type="Pfam" id="PF00153">
    <property type="entry name" value="Mito_carr"/>
    <property type="match status" value="3"/>
</dbReference>
<comment type="subcellular location">
    <subcellularLocation>
        <location evidence="1">Mitochondrion inner membrane</location>
        <topology evidence="1">Multi-pass membrane protein</topology>
    </subcellularLocation>
</comment>
<dbReference type="FunFam" id="1.50.40.10:FF:000004">
    <property type="entry name" value="Calcium-binding mitochondrial carrier protein Aralar1"/>
    <property type="match status" value="1"/>
</dbReference>
<evidence type="ECO:0000256" key="10">
    <source>
        <dbReference type="ARBA" id="ARBA00022990"/>
    </source>
</evidence>
<dbReference type="Proteomes" id="UP000694402">
    <property type="component" value="Unassembled WGS sequence"/>
</dbReference>
<dbReference type="PANTHER" id="PTHR45678">
    <property type="entry name" value="MITOCHONDRIAL 2-OXODICARBOXYLATE CARRIER 1-RELATED"/>
    <property type="match status" value="1"/>
</dbReference>
<comment type="catalytic activity">
    <reaction evidence="15">
        <text>L-aspartate(in) + L-glutamate(out) + H(+)(out) = L-aspartate(out) + L-glutamate(in) + H(+)(in)</text>
        <dbReference type="Rhea" id="RHEA:70783"/>
        <dbReference type="ChEBI" id="CHEBI:15378"/>
        <dbReference type="ChEBI" id="CHEBI:29985"/>
        <dbReference type="ChEBI" id="CHEBI:29991"/>
    </reaction>
</comment>
<comment type="catalytic activity">
    <reaction evidence="16">
        <text>3-sulfino-L-alanine(out) + L-glutamate(in) + H(+)(in) = 3-sulfino-L-alanine(in) + L-glutamate(out) + H(+)(out)</text>
        <dbReference type="Rhea" id="RHEA:70967"/>
        <dbReference type="ChEBI" id="CHEBI:15378"/>
        <dbReference type="ChEBI" id="CHEBI:29985"/>
        <dbReference type="ChEBI" id="CHEBI:61085"/>
    </reaction>
</comment>
<feature type="domain" description="EF-hand" evidence="18">
    <location>
        <begin position="92"/>
        <end position="127"/>
    </location>
</feature>
<name>A0A8C8JYN6_ONCTS</name>
<evidence type="ECO:0000313" key="19">
    <source>
        <dbReference type="Ensembl" id="ENSOTSP00005102236.2"/>
    </source>
</evidence>
<protein>
    <recommendedName>
        <fullName evidence="18">EF-hand domain-containing protein</fullName>
    </recommendedName>
</protein>
<dbReference type="PROSITE" id="PS50920">
    <property type="entry name" value="SOLCAR"/>
    <property type="match status" value="3"/>
</dbReference>
<feature type="repeat" description="Solcar" evidence="17">
    <location>
        <begin position="516"/>
        <end position="606"/>
    </location>
</feature>
<evidence type="ECO:0000256" key="14">
    <source>
        <dbReference type="ARBA" id="ARBA00038674"/>
    </source>
</evidence>
<dbReference type="Gene3D" id="1.50.40.10">
    <property type="entry name" value="Mitochondrial carrier domain"/>
    <property type="match status" value="2"/>
</dbReference>
<keyword evidence="20" id="KW-1185">Reference proteome</keyword>
<evidence type="ECO:0000256" key="3">
    <source>
        <dbReference type="ARBA" id="ARBA00022448"/>
    </source>
</evidence>
<dbReference type="InterPro" id="IPR018247">
    <property type="entry name" value="EF_Hand_1_Ca_BS"/>
</dbReference>
<dbReference type="GO" id="GO:0043490">
    <property type="term" value="P:malate-aspartate shuttle"/>
    <property type="evidence" value="ECO:0007669"/>
    <property type="project" value="TreeGrafter"/>
</dbReference>
<keyword evidence="3" id="KW-0813">Transport</keyword>
<feature type="repeat" description="Solcar" evidence="17">
    <location>
        <begin position="424"/>
        <end position="508"/>
    </location>
</feature>
<evidence type="ECO:0000256" key="5">
    <source>
        <dbReference type="ARBA" id="ARBA00022723"/>
    </source>
</evidence>
<comment type="catalytic activity">
    <reaction evidence="13">
        <text>3-sulfino-L-alanine(out) + L-aspartate(in) = 3-sulfino-L-alanine(in) + L-aspartate(out)</text>
        <dbReference type="Rhea" id="RHEA:70975"/>
        <dbReference type="ChEBI" id="CHEBI:29991"/>
        <dbReference type="ChEBI" id="CHEBI:61085"/>
    </reaction>
</comment>
<evidence type="ECO:0000256" key="13">
    <source>
        <dbReference type="ARBA" id="ARBA00037019"/>
    </source>
</evidence>
<evidence type="ECO:0000256" key="11">
    <source>
        <dbReference type="ARBA" id="ARBA00023128"/>
    </source>
</evidence>
<dbReference type="PRINTS" id="PR00926">
    <property type="entry name" value="MITOCARRIER"/>
</dbReference>
<evidence type="ECO:0000256" key="17">
    <source>
        <dbReference type="PROSITE-ProRule" id="PRU00282"/>
    </source>
</evidence>
<keyword evidence="9" id="KW-1133">Transmembrane helix</keyword>
<keyword evidence="8" id="KW-0106">Calcium</keyword>
<evidence type="ECO:0000259" key="18">
    <source>
        <dbReference type="PROSITE" id="PS50222"/>
    </source>
</evidence>
<proteinExistence type="inferred from homology"/>
<dbReference type="GO" id="GO:0005509">
    <property type="term" value="F:calcium ion binding"/>
    <property type="evidence" value="ECO:0007669"/>
    <property type="project" value="InterPro"/>
</dbReference>
<dbReference type="InterPro" id="IPR023395">
    <property type="entry name" value="MCP_dom_sf"/>
</dbReference>
<organism evidence="19 20">
    <name type="scientific">Oncorhynchus tshawytscha</name>
    <name type="common">Chinook salmon</name>
    <name type="synonym">Salmo tshawytscha</name>
    <dbReference type="NCBI Taxonomy" id="74940"/>
    <lineage>
        <taxon>Eukaryota</taxon>
        <taxon>Metazoa</taxon>
        <taxon>Chordata</taxon>
        <taxon>Craniata</taxon>
        <taxon>Vertebrata</taxon>
        <taxon>Euteleostomi</taxon>
        <taxon>Actinopterygii</taxon>
        <taxon>Neopterygii</taxon>
        <taxon>Teleostei</taxon>
        <taxon>Protacanthopterygii</taxon>
        <taxon>Salmoniformes</taxon>
        <taxon>Salmonidae</taxon>
        <taxon>Salmoninae</taxon>
        <taxon>Oncorhynchus</taxon>
    </lineage>
</organism>
<dbReference type="SUPFAM" id="SSF103506">
    <property type="entry name" value="Mitochondrial carrier"/>
    <property type="match status" value="1"/>
</dbReference>
<dbReference type="PROSITE" id="PS50222">
    <property type="entry name" value="EF_HAND_2"/>
    <property type="match status" value="2"/>
</dbReference>
<dbReference type="PROSITE" id="PS00018">
    <property type="entry name" value="EF_HAND_1"/>
    <property type="match status" value="1"/>
</dbReference>
<keyword evidence="4 17" id="KW-0812">Transmembrane</keyword>
<evidence type="ECO:0000256" key="15">
    <source>
        <dbReference type="ARBA" id="ARBA00047487"/>
    </source>
</evidence>
<keyword evidence="10" id="KW-0007">Acetylation</keyword>
<dbReference type="InterPro" id="IPR002067">
    <property type="entry name" value="MCP"/>
</dbReference>
<dbReference type="SMART" id="SM00054">
    <property type="entry name" value="EFh"/>
    <property type="match status" value="3"/>
</dbReference>
<dbReference type="GeneTree" id="ENSGT00940000155963"/>
<evidence type="ECO:0000256" key="4">
    <source>
        <dbReference type="ARBA" id="ARBA00022692"/>
    </source>
</evidence>
<evidence type="ECO:0000256" key="2">
    <source>
        <dbReference type="ARBA" id="ARBA00006375"/>
    </source>
</evidence>
<reference evidence="19" key="2">
    <citation type="submission" date="2025-09" db="UniProtKB">
        <authorList>
            <consortium name="Ensembl"/>
        </authorList>
    </citation>
    <scope>IDENTIFICATION</scope>
</reference>
<reference evidence="19" key="1">
    <citation type="submission" date="2025-08" db="UniProtKB">
        <authorList>
            <consortium name="Ensembl"/>
        </authorList>
    </citation>
    <scope>IDENTIFICATION</scope>
</reference>
<dbReference type="InterPro" id="IPR018108">
    <property type="entry name" value="MCP_transmembrane"/>
</dbReference>
<dbReference type="InterPro" id="IPR002048">
    <property type="entry name" value="EF_hand_dom"/>
</dbReference>
<dbReference type="Pfam" id="PF13202">
    <property type="entry name" value="EF-hand_5"/>
    <property type="match status" value="1"/>
</dbReference>
<dbReference type="InterPro" id="IPR011992">
    <property type="entry name" value="EF-hand-dom_pair"/>
</dbReference>
<comment type="subunit">
    <text evidence="14">Homodimer (via N-terminus).</text>
</comment>
<dbReference type="GO" id="GO:0015183">
    <property type="term" value="F:L-aspartate transmembrane transporter activity"/>
    <property type="evidence" value="ECO:0007669"/>
    <property type="project" value="TreeGrafter"/>
</dbReference>
<evidence type="ECO:0000256" key="8">
    <source>
        <dbReference type="ARBA" id="ARBA00022837"/>
    </source>
</evidence>
<dbReference type="SUPFAM" id="SSF47473">
    <property type="entry name" value="EF-hand"/>
    <property type="match status" value="2"/>
</dbReference>
<dbReference type="Ensembl" id="ENSOTST00005110584.2">
    <property type="protein sequence ID" value="ENSOTSP00005102236.2"/>
    <property type="gene ID" value="ENSOTSG00005046955.2"/>
</dbReference>
<dbReference type="GO" id="GO:0005743">
    <property type="term" value="C:mitochondrial inner membrane"/>
    <property type="evidence" value="ECO:0007669"/>
    <property type="project" value="UniProtKB-SubCell"/>
</dbReference>
<dbReference type="PANTHER" id="PTHR45678:SF7">
    <property type="entry name" value="ELECTROGENIC ASPARTATE_GLUTAMATE ANTIPORTER SLC25A12, MITOCHONDRIAL"/>
    <property type="match status" value="1"/>
</dbReference>
<evidence type="ECO:0000256" key="9">
    <source>
        <dbReference type="ARBA" id="ARBA00022989"/>
    </source>
</evidence>
<sequence>MSKDVSQGVGEETQSDTVYFCFNPSPQHASVVDADGEKLMTPGDFVQKYLGLHTQIHHNPKTVQLIAGVADTTKDGLISFQEFLAFESALCVPDALFIVVFQLFNKTGTGDISFENVRDIFSQTTVHHHIPFNWDCEFICLHFGHDRKKSLGYLEFTQFLQELQLEHARQAFAQKDKNKSGTISAMDFSDIMATIRHHMLTVFVEENLVSAAGGSTSHMVSFSYFNAFNALLNNMELIRKIYSTLAGTRKDTQVTQEEFAHAANKFGQVSPMEIEILYQLSGLHSHFGCLNFADIERIAPLEEGALPYHLAELQKRQSQGDGSRSVLLQAAESAYRFSLGSIAGAMGATAVYPIDLVKTRMQNQRSTGSFLGELMYKNSFDCAKKVLRYEGFFGFYRGTDGHCYLFAHLSPRSLDKFTGKDDTIPFAAEVLAGACAGGSQVVFTNPLEIVKIRLQVAGEITTGPRIGALSVIRDLGLFGLYKGAKACLLRDIPFSAIFFPVYAHTKAQFADEQGRLGPLQLLASGAIGGIPAASLVTPADVIKTRLQVAARAGHTTYTGVMDCFRKITQEEGFGALWKGAGGVCCGVCLSNFSLSQRWLYVDFGGHRPAGSEPTPKSRVSELPPVSADHVGGYRLAVATFAGVENKFGLHLPKFKSSGVLAIHPDPVDPSSP</sequence>
<dbReference type="InterPro" id="IPR051028">
    <property type="entry name" value="Mito_Solute_Carrier"/>
</dbReference>
<keyword evidence="5" id="KW-0479">Metal-binding</keyword>
<evidence type="ECO:0000256" key="16">
    <source>
        <dbReference type="ARBA" id="ARBA00048652"/>
    </source>
</evidence>
<comment type="similarity">
    <text evidence="2">Belongs to the mitochondrial carrier (TC 2.A.29) family.</text>
</comment>
<keyword evidence="6" id="KW-0677">Repeat</keyword>
<evidence type="ECO:0000256" key="1">
    <source>
        <dbReference type="ARBA" id="ARBA00004448"/>
    </source>
</evidence>
<feature type="repeat" description="Solcar" evidence="17">
    <location>
        <begin position="331"/>
        <end position="423"/>
    </location>
</feature>
<evidence type="ECO:0000313" key="20">
    <source>
        <dbReference type="Proteomes" id="UP000694402"/>
    </source>
</evidence>
<keyword evidence="11" id="KW-0496">Mitochondrion</keyword>
<keyword evidence="7" id="KW-0999">Mitochondrion inner membrane</keyword>
<feature type="domain" description="EF-hand" evidence="18">
    <location>
        <begin position="163"/>
        <end position="198"/>
    </location>
</feature>
<evidence type="ECO:0000256" key="6">
    <source>
        <dbReference type="ARBA" id="ARBA00022737"/>
    </source>
</evidence>
<dbReference type="AlphaFoldDB" id="A0A8C8JYN6"/>
<dbReference type="FunFam" id="1.10.238.10:FF:000064">
    <property type="entry name" value="calcium-binding mitochondrial carrier protein Aralar1 isoform X1"/>
    <property type="match status" value="1"/>
</dbReference>
<evidence type="ECO:0000256" key="7">
    <source>
        <dbReference type="ARBA" id="ARBA00022792"/>
    </source>
</evidence>
<dbReference type="GO" id="GO:0005313">
    <property type="term" value="F:L-glutamate transmembrane transporter activity"/>
    <property type="evidence" value="ECO:0007669"/>
    <property type="project" value="TreeGrafter"/>
</dbReference>
<dbReference type="Gene3D" id="1.10.238.10">
    <property type="entry name" value="EF-hand"/>
    <property type="match status" value="2"/>
</dbReference>
<evidence type="ECO:0000256" key="12">
    <source>
        <dbReference type="ARBA" id="ARBA00023136"/>
    </source>
</evidence>